<comment type="similarity">
    <text evidence="7">Belongs to the binding-protein-dependent transport system permease family.</text>
</comment>
<comment type="subcellular location">
    <subcellularLocation>
        <location evidence="1 7">Cell membrane</location>
        <topology evidence="1 7">Multi-pass membrane protein</topology>
    </subcellularLocation>
</comment>
<dbReference type="EMBL" id="NPDN01000001">
    <property type="protein sequence ID" value="PJZ27241.1"/>
    <property type="molecule type" value="Genomic_DNA"/>
</dbReference>
<keyword evidence="3" id="KW-1003">Cell membrane</keyword>
<evidence type="ECO:0000256" key="5">
    <source>
        <dbReference type="ARBA" id="ARBA00022989"/>
    </source>
</evidence>
<feature type="transmembrane region" description="Helical" evidence="7">
    <location>
        <begin position="258"/>
        <end position="283"/>
    </location>
</feature>
<protein>
    <submittedName>
        <fullName evidence="9">Peptide ABC transporter permease</fullName>
    </submittedName>
</protein>
<dbReference type="InterPro" id="IPR035906">
    <property type="entry name" value="MetI-like_sf"/>
</dbReference>
<accession>A0A2M9XHS5</accession>
<evidence type="ECO:0000313" key="9">
    <source>
        <dbReference type="EMBL" id="PJZ27241.1"/>
    </source>
</evidence>
<evidence type="ECO:0000256" key="7">
    <source>
        <dbReference type="RuleBase" id="RU363032"/>
    </source>
</evidence>
<evidence type="ECO:0000256" key="2">
    <source>
        <dbReference type="ARBA" id="ARBA00022448"/>
    </source>
</evidence>
<sequence>MRNYFLKRIFLIVPTILGITFLVFILSHLAPGGPLEREIAKLRGYGNEDGARSSLINNEEIEILKQKLRLDKPLPIAYLYWLWDVASLDLGESRLHSRPVNELIFEKIPVSLTFGLSGFLLSYLICIPLGIRKAIQSGQAFDSGTSIVILIAYSIPVFALSMLLLYLFSSGEVFSIFPLGHEYSDNYDDLDFFEKIVDRAEHMFLPVLCYVSGSFAMLTLLMKNSLLDQISKEYVRTAISKGLSFKDAIYKHAFRNSLIPIATGFGSNLSLVLAGSLIIELVFSIDGIGLLGFQAVTERDTNLMMGLLLIQSFLSLIGNILSDLCYVIIDPRINFEA</sequence>
<proteinExistence type="inferred from homology"/>
<dbReference type="SUPFAM" id="SSF161098">
    <property type="entry name" value="MetI-like"/>
    <property type="match status" value="1"/>
</dbReference>
<evidence type="ECO:0000256" key="6">
    <source>
        <dbReference type="ARBA" id="ARBA00023136"/>
    </source>
</evidence>
<dbReference type="GO" id="GO:0005886">
    <property type="term" value="C:plasma membrane"/>
    <property type="evidence" value="ECO:0007669"/>
    <property type="project" value="UniProtKB-SubCell"/>
</dbReference>
<dbReference type="PROSITE" id="PS50928">
    <property type="entry name" value="ABC_TM1"/>
    <property type="match status" value="1"/>
</dbReference>
<feature type="transmembrane region" description="Helical" evidence="7">
    <location>
        <begin position="203"/>
        <end position="222"/>
    </location>
</feature>
<dbReference type="Gene3D" id="1.10.3720.10">
    <property type="entry name" value="MetI-like"/>
    <property type="match status" value="1"/>
</dbReference>
<evidence type="ECO:0000259" key="8">
    <source>
        <dbReference type="PROSITE" id="PS50928"/>
    </source>
</evidence>
<keyword evidence="10" id="KW-1185">Reference proteome</keyword>
<feature type="transmembrane region" description="Helical" evidence="7">
    <location>
        <begin position="108"/>
        <end position="131"/>
    </location>
</feature>
<gene>
    <name evidence="9" type="ORF">CH357_01430</name>
</gene>
<comment type="caution">
    <text evidence="9">The sequence shown here is derived from an EMBL/GenBank/DDBJ whole genome shotgun (WGS) entry which is preliminary data.</text>
</comment>
<dbReference type="GO" id="GO:0055085">
    <property type="term" value="P:transmembrane transport"/>
    <property type="evidence" value="ECO:0007669"/>
    <property type="project" value="InterPro"/>
</dbReference>
<dbReference type="RefSeq" id="WP_100704988.1">
    <property type="nucleotide sequence ID" value="NZ_NPDL01000004.1"/>
</dbReference>
<organism evidence="9 10">
    <name type="scientific">Leptospira hartskeerlii</name>
    <dbReference type="NCBI Taxonomy" id="2023177"/>
    <lineage>
        <taxon>Bacteria</taxon>
        <taxon>Pseudomonadati</taxon>
        <taxon>Spirochaetota</taxon>
        <taxon>Spirochaetia</taxon>
        <taxon>Leptospirales</taxon>
        <taxon>Leptospiraceae</taxon>
        <taxon>Leptospira</taxon>
    </lineage>
</organism>
<dbReference type="CDD" id="cd06261">
    <property type="entry name" value="TM_PBP2"/>
    <property type="match status" value="1"/>
</dbReference>
<evidence type="ECO:0000256" key="4">
    <source>
        <dbReference type="ARBA" id="ARBA00022692"/>
    </source>
</evidence>
<keyword evidence="4 7" id="KW-0812">Transmembrane</keyword>
<dbReference type="PANTHER" id="PTHR30465">
    <property type="entry name" value="INNER MEMBRANE ABC TRANSPORTER"/>
    <property type="match status" value="1"/>
</dbReference>
<reference evidence="9 10" key="1">
    <citation type="submission" date="2017-07" db="EMBL/GenBank/DDBJ databases">
        <title>Leptospira spp. isolated from tropical soils.</title>
        <authorList>
            <person name="Thibeaux R."/>
            <person name="Iraola G."/>
            <person name="Ferres I."/>
            <person name="Bierque E."/>
            <person name="Girault D."/>
            <person name="Soupe-Gilbert M.-E."/>
            <person name="Picardeau M."/>
            <person name="Goarant C."/>
        </authorList>
    </citation>
    <scope>NUCLEOTIDE SEQUENCE [LARGE SCALE GENOMIC DNA]</scope>
    <source>
        <strain evidence="9 10">MCA1-C-A1</strain>
    </source>
</reference>
<feature type="transmembrane region" description="Helical" evidence="7">
    <location>
        <begin position="143"/>
        <end position="168"/>
    </location>
</feature>
<evidence type="ECO:0000256" key="1">
    <source>
        <dbReference type="ARBA" id="ARBA00004651"/>
    </source>
</evidence>
<keyword evidence="5 7" id="KW-1133">Transmembrane helix</keyword>
<dbReference type="OrthoDB" id="9806409at2"/>
<feature type="transmembrane region" description="Helical" evidence="7">
    <location>
        <begin position="9"/>
        <end position="30"/>
    </location>
</feature>
<name>A0A2M9XHS5_9LEPT</name>
<dbReference type="Proteomes" id="UP000232196">
    <property type="component" value="Unassembled WGS sequence"/>
</dbReference>
<dbReference type="GO" id="GO:0042884">
    <property type="term" value="P:microcin transport"/>
    <property type="evidence" value="ECO:0007669"/>
    <property type="project" value="TreeGrafter"/>
</dbReference>
<dbReference type="AlphaFoldDB" id="A0A2M9XHS5"/>
<evidence type="ECO:0000256" key="3">
    <source>
        <dbReference type="ARBA" id="ARBA00022475"/>
    </source>
</evidence>
<dbReference type="PANTHER" id="PTHR30465:SF66">
    <property type="entry name" value="INNER MEMBRANE ABC TRANSPORTER PERMEASE PROTEIN YEJB"/>
    <property type="match status" value="1"/>
</dbReference>
<feature type="domain" description="ABC transmembrane type-1" evidence="8">
    <location>
        <begin position="108"/>
        <end position="322"/>
    </location>
</feature>
<keyword evidence="6 7" id="KW-0472">Membrane</keyword>
<evidence type="ECO:0000313" key="10">
    <source>
        <dbReference type="Proteomes" id="UP000232196"/>
    </source>
</evidence>
<feature type="transmembrane region" description="Helical" evidence="7">
    <location>
        <begin position="303"/>
        <end position="329"/>
    </location>
</feature>
<dbReference type="Pfam" id="PF00528">
    <property type="entry name" value="BPD_transp_1"/>
    <property type="match status" value="1"/>
</dbReference>
<dbReference type="InterPro" id="IPR000515">
    <property type="entry name" value="MetI-like"/>
</dbReference>
<keyword evidence="2 7" id="KW-0813">Transport</keyword>